<dbReference type="OrthoDB" id="441771at2759"/>
<feature type="coiled-coil region" evidence="7">
    <location>
        <begin position="821"/>
        <end position="859"/>
    </location>
</feature>
<evidence type="ECO:0000256" key="6">
    <source>
        <dbReference type="ARBA" id="ARBA00024695"/>
    </source>
</evidence>
<keyword evidence="10" id="KW-1185">Reference proteome</keyword>
<keyword evidence="5" id="KW-0539">Nucleus</keyword>
<feature type="compositionally biased region" description="Acidic residues" evidence="8">
    <location>
        <begin position="174"/>
        <end position="190"/>
    </location>
</feature>
<reference evidence="9 10" key="1">
    <citation type="journal article" date="2015" name="Environ. Microbiol.">
        <title>Metagenome sequence of Elaphomyces granulatus from sporocarp tissue reveals Ascomycota ectomycorrhizal fingerprints of genome expansion and a Proteobacteria-rich microbiome.</title>
        <authorList>
            <person name="Quandt C.A."/>
            <person name="Kohler A."/>
            <person name="Hesse C.N."/>
            <person name="Sharpton T.J."/>
            <person name="Martin F."/>
            <person name="Spatafora J.W."/>
        </authorList>
    </citation>
    <scope>NUCLEOTIDE SEQUENCE [LARGE SCALE GENOMIC DNA]</scope>
    <source>
        <strain evidence="9 10">OSC145934</strain>
    </source>
</reference>
<keyword evidence="4" id="KW-0698">rRNA processing</keyword>
<feature type="region of interest" description="Disordered" evidence="8">
    <location>
        <begin position="277"/>
        <end position="338"/>
    </location>
</feature>
<evidence type="ECO:0000256" key="2">
    <source>
        <dbReference type="ARBA" id="ARBA00007466"/>
    </source>
</evidence>
<dbReference type="Proteomes" id="UP000243515">
    <property type="component" value="Unassembled WGS sequence"/>
</dbReference>
<dbReference type="Pfam" id="PF04147">
    <property type="entry name" value="Nop14"/>
    <property type="match status" value="1"/>
</dbReference>
<evidence type="ECO:0000313" key="10">
    <source>
        <dbReference type="Proteomes" id="UP000243515"/>
    </source>
</evidence>
<evidence type="ECO:0000256" key="8">
    <source>
        <dbReference type="SAM" id="MobiDB-lite"/>
    </source>
</evidence>
<dbReference type="PANTHER" id="PTHR23183">
    <property type="entry name" value="NOP14"/>
    <property type="match status" value="1"/>
</dbReference>
<dbReference type="GO" id="GO:0030490">
    <property type="term" value="P:maturation of SSU-rRNA"/>
    <property type="evidence" value="ECO:0007669"/>
    <property type="project" value="TreeGrafter"/>
</dbReference>
<evidence type="ECO:0000256" key="5">
    <source>
        <dbReference type="ARBA" id="ARBA00023242"/>
    </source>
</evidence>
<protein>
    <recommendedName>
        <fullName evidence="11">Nop14-like family protein</fullName>
    </recommendedName>
</protein>
<proteinExistence type="inferred from homology"/>
<evidence type="ECO:0000256" key="4">
    <source>
        <dbReference type="ARBA" id="ARBA00022552"/>
    </source>
</evidence>
<comment type="similarity">
    <text evidence="2">Belongs to the NOP14 family.</text>
</comment>
<feature type="region of interest" description="Disordered" evidence="8">
    <location>
        <begin position="350"/>
        <end position="369"/>
    </location>
</feature>
<keyword evidence="7" id="KW-0175">Coiled coil</keyword>
<comment type="function">
    <text evidence="6">Involved in nucleolar processing of pre-18S ribosomal RNA. Has a role in the nuclear export of 40S pre-ribosomal subunit to the cytoplasm.</text>
</comment>
<gene>
    <name evidence="9" type="ORF">Egran_02918</name>
</gene>
<dbReference type="AlphaFoldDB" id="A0A232LYX9"/>
<evidence type="ECO:0000256" key="3">
    <source>
        <dbReference type="ARBA" id="ARBA00022517"/>
    </source>
</evidence>
<dbReference type="PANTHER" id="PTHR23183:SF0">
    <property type="entry name" value="NUCLEOLAR PROTEIN 14"/>
    <property type="match status" value="1"/>
</dbReference>
<dbReference type="EMBL" id="NPHW01003594">
    <property type="protein sequence ID" value="OXV09322.1"/>
    <property type="molecule type" value="Genomic_DNA"/>
</dbReference>
<keyword evidence="3" id="KW-0690">Ribosome biogenesis</keyword>
<comment type="caution">
    <text evidence="9">The sequence shown here is derived from an EMBL/GenBank/DDBJ whole genome shotgun (WGS) entry which is preliminary data.</text>
</comment>
<evidence type="ECO:0000256" key="1">
    <source>
        <dbReference type="ARBA" id="ARBA00004604"/>
    </source>
</evidence>
<dbReference type="GO" id="GO:0030692">
    <property type="term" value="C:Noc4p-Nop14p complex"/>
    <property type="evidence" value="ECO:0007669"/>
    <property type="project" value="TreeGrafter"/>
</dbReference>
<accession>A0A232LYX9</accession>
<comment type="subcellular location">
    <subcellularLocation>
        <location evidence="1">Nucleus</location>
        <location evidence="1">Nucleolus</location>
    </subcellularLocation>
</comment>
<dbReference type="GO" id="GO:0032040">
    <property type="term" value="C:small-subunit processome"/>
    <property type="evidence" value="ECO:0007669"/>
    <property type="project" value="InterPro"/>
</dbReference>
<evidence type="ECO:0000313" key="9">
    <source>
        <dbReference type="EMBL" id="OXV09322.1"/>
    </source>
</evidence>
<feature type="region of interest" description="Disordered" evidence="8">
    <location>
        <begin position="166"/>
        <end position="229"/>
    </location>
</feature>
<evidence type="ECO:0008006" key="11">
    <source>
        <dbReference type="Google" id="ProtNLM"/>
    </source>
</evidence>
<feature type="compositionally biased region" description="Basic and acidic residues" evidence="8">
    <location>
        <begin position="285"/>
        <end position="329"/>
    </location>
</feature>
<name>A0A232LYX9_9EURO</name>
<evidence type="ECO:0000256" key="7">
    <source>
        <dbReference type="SAM" id="Coils"/>
    </source>
</evidence>
<organism evidence="9 10">
    <name type="scientific">Elaphomyces granulatus</name>
    <dbReference type="NCBI Taxonomy" id="519963"/>
    <lineage>
        <taxon>Eukaryota</taxon>
        <taxon>Fungi</taxon>
        <taxon>Dikarya</taxon>
        <taxon>Ascomycota</taxon>
        <taxon>Pezizomycotina</taxon>
        <taxon>Eurotiomycetes</taxon>
        <taxon>Eurotiomycetidae</taxon>
        <taxon>Eurotiales</taxon>
        <taxon>Elaphomycetaceae</taxon>
        <taxon>Elaphomyces</taxon>
    </lineage>
</organism>
<feature type="region of interest" description="Disordered" evidence="8">
    <location>
        <begin position="13"/>
        <end position="42"/>
    </location>
</feature>
<dbReference type="InterPro" id="IPR007276">
    <property type="entry name" value="Nop14"/>
</dbReference>
<sequence length="897" mass="103241">MAPSQLKQLKASLHENRILGPQQSKKQKRANAKSGANRQNRIQRNAALQGIRERFNPFEIKAPVKSVKFGVATSSKAIRDRDYVRPGVTKSLGEERRRATLLKELHSRSKVGGILDRRFGENDPTMTPEEKAAERFARESQKRFRKEALFNLEDEEEDIQLTHMGQSISFGGDTNDDFREDDISGSDDDMFQNTQSSERKRSFIDEGGMGGVGDEDEEEHPERKKTKAEVMKELIAKSKFYKHERQKAKEDDEDLRAELDKELPSLFEVVQGASLPVKQGPLLGDSEKVEIPDNARKDSKAADREYDQRLKQMTFEKRSKPTDRIKTEEEKAEEEAERLKTLEMARLRRMRGEEGNLEDEEVRANQSDSELMPDDAKVFGLSQPSNIHLELGAEDEDDFVIDESLVETDSDASLSFIQNDWGEISEARSESEEEEDQMMNGLTFPVDGTREVLSAPTRGFESENGNLAFTYICPETHQHFLDIIKKIQTEDLPAVIQRIRALHHPRLHSDNKWKLARFSAVLVEHVSYMANQSERPSFTILENILRHIHSLAKNYPENVATAFRAHLRCIATERPLKFLPGDLVILTGVLTIFPTSDHFHTVTTPANLCLARYLGQSTIDSLTDLAIGAYIANLCIQYQVLAKRFIPEFMNYCLNALHMLCPVEIKEVHGFLPLRKPTRSLRLHCLKHTTYRRIQFWDILETELSPSSAEELKLSLICMFISLIDFAADLWSTKSAFKEMFDAAHNTLLRLSNSYREDISPHLQNQTKACVIKLERLFSQARTSRRPLALHNHRPLAIKTFVPKFEENFNPDRHYDPNQERAELNRLKAEHKRERKGAMRELRKDANFIAREALKEKKERDVAYEKKFKRIIADIQGEEGREANSYKREQKKRQGIR</sequence>